<sequence length="57" mass="6415">MDSQNNESAEDNESALKDEAEASNSVMNPDIVGLRRSTRKRIESTRLEGYKRSVMVV</sequence>
<evidence type="ECO:0000313" key="2">
    <source>
        <dbReference type="EMBL" id="GAU29526.1"/>
    </source>
</evidence>
<keyword evidence="3" id="KW-1185">Reference proteome</keyword>
<accession>A0A2Z6MAH6</accession>
<reference evidence="3" key="1">
    <citation type="journal article" date="2017" name="Front. Plant Sci.">
        <title>Climate Clever Clovers: New Paradigm to Reduce the Environmental Footprint of Ruminants by Breeding Low Methanogenic Forages Utilizing Haplotype Variation.</title>
        <authorList>
            <person name="Kaur P."/>
            <person name="Appels R."/>
            <person name="Bayer P.E."/>
            <person name="Keeble-Gagnere G."/>
            <person name="Wang J."/>
            <person name="Hirakawa H."/>
            <person name="Shirasawa K."/>
            <person name="Vercoe P."/>
            <person name="Stefanova K."/>
            <person name="Durmic Z."/>
            <person name="Nichols P."/>
            <person name="Revell C."/>
            <person name="Isobe S.N."/>
            <person name="Edwards D."/>
            <person name="Erskine W."/>
        </authorList>
    </citation>
    <scope>NUCLEOTIDE SEQUENCE [LARGE SCALE GENOMIC DNA]</scope>
    <source>
        <strain evidence="3">cv. Daliak</strain>
    </source>
</reference>
<proteinExistence type="predicted"/>
<protein>
    <submittedName>
        <fullName evidence="2">Uncharacterized protein</fullName>
    </submittedName>
</protein>
<name>A0A2Z6MAH6_TRISU</name>
<gene>
    <name evidence="2" type="ORF">TSUD_115480</name>
</gene>
<dbReference type="AlphaFoldDB" id="A0A2Z6MAH6"/>
<dbReference type="EMBL" id="DF973399">
    <property type="protein sequence ID" value="GAU29526.1"/>
    <property type="molecule type" value="Genomic_DNA"/>
</dbReference>
<organism evidence="2 3">
    <name type="scientific">Trifolium subterraneum</name>
    <name type="common">Subterranean clover</name>
    <dbReference type="NCBI Taxonomy" id="3900"/>
    <lineage>
        <taxon>Eukaryota</taxon>
        <taxon>Viridiplantae</taxon>
        <taxon>Streptophyta</taxon>
        <taxon>Embryophyta</taxon>
        <taxon>Tracheophyta</taxon>
        <taxon>Spermatophyta</taxon>
        <taxon>Magnoliopsida</taxon>
        <taxon>eudicotyledons</taxon>
        <taxon>Gunneridae</taxon>
        <taxon>Pentapetalae</taxon>
        <taxon>rosids</taxon>
        <taxon>fabids</taxon>
        <taxon>Fabales</taxon>
        <taxon>Fabaceae</taxon>
        <taxon>Papilionoideae</taxon>
        <taxon>50 kb inversion clade</taxon>
        <taxon>NPAAA clade</taxon>
        <taxon>Hologalegina</taxon>
        <taxon>IRL clade</taxon>
        <taxon>Trifolieae</taxon>
        <taxon>Trifolium</taxon>
    </lineage>
</organism>
<dbReference type="Proteomes" id="UP000242715">
    <property type="component" value="Unassembled WGS sequence"/>
</dbReference>
<evidence type="ECO:0000313" key="3">
    <source>
        <dbReference type="Proteomes" id="UP000242715"/>
    </source>
</evidence>
<evidence type="ECO:0000256" key="1">
    <source>
        <dbReference type="SAM" id="MobiDB-lite"/>
    </source>
</evidence>
<feature type="region of interest" description="Disordered" evidence="1">
    <location>
        <begin position="1"/>
        <end position="32"/>
    </location>
</feature>